<keyword evidence="2" id="KW-0999">Mitochondrion inner membrane</keyword>
<sequence length="93" mass="10974">AKQLGARQADLQKQDAFYKEQVARLEERHPTEEDKDRLPFSDHISWQVHAAPSETCLPDREQRSNSAFKCDKNDTFMLLLNNNRFLRRMQCPI</sequence>
<reference evidence="8" key="1">
    <citation type="journal article" date="2004" name="Nature">
        <title>Genome duplication in the teleost fish Tetraodon nigroviridis reveals the early vertebrate proto-karyotype.</title>
        <authorList>
            <person name="Jaillon O."/>
            <person name="Aury J.-M."/>
            <person name="Brunet F."/>
            <person name="Petit J.-L."/>
            <person name="Stange-Thomann N."/>
            <person name="Mauceli E."/>
            <person name="Bouneau L."/>
            <person name="Fischer C."/>
            <person name="Ozouf-Costaz C."/>
            <person name="Bernot A."/>
            <person name="Nicaud S."/>
            <person name="Jaffe D."/>
            <person name="Fisher S."/>
            <person name="Lutfalla G."/>
            <person name="Dossat C."/>
            <person name="Segurens B."/>
            <person name="Dasilva C."/>
            <person name="Salanoubat M."/>
            <person name="Levy M."/>
            <person name="Boudet N."/>
            <person name="Castellano S."/>
            <person name="Anthouard V."/>
            <person name="Jubin C."/>
            <person name="Castelli V."/>
            <person name="Katinka M."/>
            <person name="Vacherie B."/>
            <person name="Biemont C."/>
            <person name="Skalli Z."/>
            <person name="Cattolico L."/>
            <person name="Poulain J."/>
            <person name="De Berardinis V."/>
            <person name="Cruaud C."/>
            <person name="Duprat S."/>
            <person name="Brottier P."/>
            <person name="Coutanceau J.-P."/>
            <person name="Gouzy J."/>
            <person name="Parra G."/>
            <person name="Lardier G."/>
            <person name="Chapple C."/>
            <person name="McKernan K.J."/>
            <person name="McEwan P."/>
            <person name="Bosak S."/>
            <person name="Kellis M."/>
            <person name="Volff J.-N."/>
            <person name="Guigo R."/>
            <person name="Zody M.C."/>
            <person name="Mesirov J."/>
            <person name="Lindblad-Toh K."/>
            <person name="Birren B."/>
            <person name="Nusbaum C."/>
            <person name="Kahn D."/>
            <person name="Robinson-Rechavi M."/>
            <person name="Laudet V."/>
            <person name="Schachter V."/>
            <person name="Quetier F."/>
            <person name="Saurin W."/>
            <person name="Scarpelli C."/>
            <person name="Wincker P."/>
            <person name="Lander E.S."/>
            <person name="Weissenbach J."/>
            <person name="Roest Crollius H."/>
        </authorList>
    </citation>
    <scope>NUCLEOTIDE SEQUENCE [LARGE SCALE GENOMIC DNA]</scope>
</reference>
<evidence type="ECO:0000313" key="8">
    <source>
        <dbReference type="EMBL" id="CAF96008.1"/>
    </source>
</evidence>
<dbReference type="InterPro" id="IPR007964">
    <property type="entry name" value="MIC19/MIC25"/>
</dbReference>
<comment type="subcellular location">
    <subcellularLocation>
        <location evidence="7">Mitochondrion inner membrane</location>
        <topology evidence="7">Lipid-anchor</topology>
    </subcellularLocation>
</comment>
<keyword evidence="1" id="KW-0519">Myristate</keyword>
<keyword evidence="4" id="KW-0472">Membrane</keyword>
<evidence type="ECO:0000256" key="6">
    <source>
        <dbReference type="ARBA" id="ARBA00023288"/>
    </source>
</evidence>
<dbReference type="AlphaFoldDB" id="Q4STM4"/>
<evidence type="ECO:0000256" key="2">
    <source>
        <dbReference type="ARBA" id="ARBA00022792"/>
    </source>
</evidence>
<proteinExistence type="predicted"/>
<feature type="non-terminal residue" evidence="8">
    <location>
        <position position="93"/>
    </location>
</feature>
<keyword evidence="3" id="KW-0496">Mitochondrion</keyword>
<comment type="caution">
    <text evidence="8">The sequence shown here is derived from an EMBL/GenBank/DDBJ whole genome shotgun (WGS) entry which is preliminary data.</text>
</comment>
<dbReference type="KEGG" id="tng:GSTEN00012873G001"/>
<name>Q4STM4_TETNG</name>
<reference evidence="8" key="2">
    <citation type="submission" date="2004-02" db="EMBL/GenBank/DDBJ databases">
        <authorList>
            <consortium name="Genoscope"/>
            <consortium name="Whitehead Institute Centre for Genome Research"/>
        </authorList>
    </citation>
    <scope>NUCLEOTIDE SEQUENCE</scope>
</reference>
<dbReference type="EMBL" id="CAAE01014145">
    <property type="protein sequence ID" value="CAF96008.1"/>
    <property type="molecule type" value="Genomic_DNA"/>
</dbReference>
<evidence type="ECO:0000256" key="4">
    <source>
        <dbReference type="ARBA" id="ARBA00023136"/>
    </source>
</evidence>
<keyword evidence="5" id="KW-1015">Disulfide bond</keyword>
<organism evidence="8">
    <name type="scientific">Tetraodon nigroviridis</name>
    <name type="common">Spotted green pufferfish</name>
    <name type="synonym">Chelonodon nigroviridis</name>
    <dbReference type="NCBI Taxonomy" id="99883"/>
    <lineage>
        <taxon>Eukaryota</taxon>
        <taxon>Metazoa</taxon>
        <taxon>Chordata</taxon>
        <taxon>Craniata</taxon>
        <taxon>Vertebrata</taxon>
        <taxon>Euteleostomi</taxon>
        <taxon>Actinopterygii</taxon>
        <taxon>Neopterygii</taxon>
        <taxon>Teleostei</taxon>
        <taxon>Neoteleostei</taxon>
        <taxon>Acanthomorphata</taxon>
        <taxon>Eupercaria</taxon>
        <taxon>Tetraodontiformes</taxon>
        <taxon>Tetradontoidea</taxon>
        <taxon>Tetraodontidae</taxon>
        <taxon>Tetraodon</taxon>
    </lineage>
</organism>
<evidence type="ECO:0000256" key="5">
    <source>
        <dbReference type="ARBA" id="ARBA00023157"/>
    </source>
</evidence>
<evidence type="ECO:0000256" key="7">
    <source>
        <dbReference type="ARBA" id="ARBA00034476"/>
    </source>
</evidence>
<keyword evidence="6" id="KW-0449">Lipoprotein</keyword>
<gene>
    <name evidence="8" type="ORF">GSTENG00012873001</name>
</gene>
<protein>
    <submittedName>
        <fullName evidence="8">(spotted green pufferfish) hypothetical protein</fullName>
    </submittedName>
</protein>
<dbReference type="Pfam" id="PF05300">
    <property type="entry name" value="MIC19_MIC25"/>
    <property type="match status" value="1"/>
</dbReference>
<evidence type="ECO:0000256" key="1">
    <source>
        <dbReference type="ARBA" id="ARBA00022707"/>
    </source>
</evidence>
<dbReference type="GO" id="GO:0061617">
    <property type="term" value="C:MICOS complex"/>
    <property type="evidence" value="ECO:0007669"/>
    <property type="project" value="InterPro"/>
</dbReference>
<evidence type="ECO:0000256" key="3">
    <source>
        <dbReference type="ARBA" id="ARBA00023128"/>
    </source>
</evidence>
<accession>Q4STM4</accession>